<proteinExistence type="predicted"/>
<dbReference type="AlphaFoldDB" id="A0A328BC59"/>
<keyword evidence="3" id="KW-1185">Reference proteome</keyword>
<accession>A0A328BC59</accession>
<feature type="chain" id="PRO_5016349940" description="Tetratricopeptide repeat protein" evidence="1">
    <location>
        <begin position="21"/>
        <end position="309"/>
    </location>
</feature>
<name>A0A328BC59_9BACT</name>
<feature type="signal peptide" evidence="1">
    <location>
        <begin position="1"/>
        <end position="20"/>
    </location>
</feature>
<gene>
    <name evidence="2" type="ORF">DLM85_22585</name>
</gene>
<dbReference type="NCBIfam" id="NF047558">
    <property type="entry name" value="TPR_END_plus"/>
    <property type="match status" value="1"/>
</dbReference>
<evidence type="ECO:0000313" key="3">
    <source>
        <dbReference type="Proteomes" id="UP000248553"/>
    </source>
</evidence>
<evidence type="ECO:0000313" key="2">
    <source>
        <dbReference type="EMBL" id="RAK62658.1"/>
    </source>
</evidence>
<dbReference type="RefSeq" id="WP_111480455.1">
    <property type="nucleotide sequence ID" value="NZ_QHKM01000012.1"/>
</dbReference>
<dbReference type="InterPro" id="IPR046732">
    <property type="entry name" value="DUF6624"/>
</dbReference>
<dbReference type="EMBL" id="QHKM01000012">
    <property type="protein sequence ID" value="RAK62658.1"/>
    <property type="molecule type" value="Genomic_DNA"/>
</dbReference>
<reference evidence="3" key="1">
    <citation type="submission" date="2018-05" db="EMBL/GenBank/DDBJ databases">
        <authorList>
            <person name="Nie L."/>
        </authorList>
    </citation>
    <scope>NUCLEOTIDE SEQUENCE [LARGE SCALE GENOMIC DNA]</scope>
    <source>
        <strain evidence="3">NL</strain>
    </source>
</reference>
<organism evidence="2 3">
    <name type="scientific">Hymenobacter edaphi</name>
    <dbReference type="NCBI Taxonomy" id="2211146"/>
    <lineage>
        <taxon>Bacteria</taxon>
        <taxon>Pseudomonadati</taxon>
        <taxon>Bacteroidota</taxon>
        <taxon>Cytophagia</taxon>
        <taxon>Cytophagales</taxon>
        <taxon>Hymenobacteraceae</taxon>
        <taxon>Hymenobacter</taxon>
    </lineage>
</organism>
<dbReference type="OrthoDB" id="1164858at2"/>
<protein>
    <recommendedName>
        <fullName evidence="4">Tetratricopeptide repeat protein</fullName>
    </recommendedName>
</protein>
<evidence type="ECO:0000256" key="1">
    <source>
        <dbReference type="SAM" id="SignalP"/>
    </source>
</evidence>
<dbReference type="Pfam" id="PF20329">
    <property type="entry name" value="DUF6624"/>
    <property type="match status" value="1"/>
</dbReference>
<keyword evidence="1" id="KW-0732">Signal</keyword>
<dbReference type="Proteomes" id="UP000248553">
    <property type="component" value="Unassembled WGS sequence"/>
</dbReference>
<comment type="caution">
    <text evidence="2">The sequence shown here is derived from an EMBL/GenBank/DDBJ whole genome shotgun (WGS) entry which is preliminary data.</text>
</comment>
<evidence type="ECO:0008006" key="4">
    <source>
        <dbReference type="Google" id="ProtNLM"/>
    </source>
</evidence>
<sequence length="309" mass="34395">MLKKLLLGGGLLLSVTLTQAQTATFATLSGKAMSAYQDKRYAEAGKLFDQAFNDKQAHPGAGDYYNAACTWALAGNKDQAFRYLDLATAAGWENVAHLKQDTDLSSLHADRRWQPMLTKLDAAVARIQAGYDKPLKQQLDSIYASDQGGRQQYNSIREKYGEHSPEMQALWKQMAETDARNLKKITALLDRHGWPSKAKVGNMGTQTVFLVIQHSDLPTMQKYFPVARQAMERGDLAKSAFALMQDRLLMWQGKPQIYGSQLSSDAKTGKMAFHPIEDEAHVDERRATMGLGPLADYAKGFGLDYQPKK</sequence>